<dbReference type="SUPFAM" id="SSF50610">
    <property type="entry name" value="mu transposase, C-terminal domain"/>
    <property type="match status" value="1"/>
</dbReference>
<dbReference type="InterPro" id="IPR012337">
    <property type="entry name" value="RNaseH-like_sf"/>
</dbReference>
<feature type="domain" description="HTH Mu-type" evidence="2">
    <location>
        <begin position="1"/>
        <end position="67"/>
    </location>
</feature>
<keyword evidence="4" id="KW-1185">Reference proteome</keyword>
<dbReference type="InterPro" id="IPR003314">
    <property type="entry name" value="Mu-type_HTH"/>
</dbReference>
<dbReference type="Pfam" id="PF02316">
    <property type="entry name" value="HTH_Tnp_Mu_1"/>
    <property type="match status" value="1"/>
</dbReference>
<dbReference type="RefSeq" id="WP_074913655.1">
    <property type="nucleotide sequence ID" value="NZ_FOXK01000002.1"/>
</dbReference>
<feature type="domain" description="Integrase catalytic" evidence="1">
    <location>
        <begin position="261"/>
        <end position="430"/>
    </location>
</feature>
<dbReference type="InterPro" id="IPR001584">
    <property type="entry name" value="Integrase_cat-core"/>
</dbReference>
<dbReference type="InterPro" id="IPR036388">
    <property type="entry name" value="WH-like_DNA-bd_sf"/>
</dbReference>
<dbReference type="PROSITE" id="PS51702">
    <property type="entry name" value="HTH_MU"/>
    <property type="match status" value="1"/>
</dbReference>
<gene>
    <name evidence="3" type="ORF">SAMN05216177_102239</name>
</gene>
<dbReference type="SUPFAM" id="SSF46955">
    <property type="entry name" value="Putative DNA-binding domain"/>
    <property type="match status" value="1"/>
</dbReference>
<dbReference type="Pfam" id="PF09299">
    <property type="entry name" value="Mu-transpos_C"/>
    <property type="match status" value="1"/>
</dbReference>
<dbReference type="Gene3D" id="2.30.30.130">
    <property type="entry name" value="Transposase, Mu, C-terminal"/>
    <property type="match status" value="1"/>
</dbReference>
<evidence type="ECO:0000313" key="3">
    <source>
        <dbReference type="EMBL" id="SFP31598.1"/>
    </source>
</evidence>
<sequence>MRKWFAAGELAGQPGMPSTVQGVNLRAKREGWEAQLRLGRGGGQEYNFAMLPAETQAALLARLVGDAEPQAEVAPIQAHEIALRDDISASRLTDDQRSVMTARLAFVREIERMSQVVSQQRAIMTLIGLARDGQLSPYLAARVERANDRKTADRTLSERTLKRWLADYRKQGEVGLAPARRKVDTGVPDWAPDFLRCYQRPTKPAVERAYAEFAAKYLGERPSIHQVRRFLDKLSPEARERGRYSPQELKAFKPFRRRTTKNLLPGDVYTADGHKFDSEVINPRTGKPFRPEITTTMDVRTRRVLGVSVGESENSIDVMHSLRDAIERGGMFALFYVDNGSGFANDAVREVVDRLGGEMVHALPYNSQARGLIERAHQTIWVATAKKLVSYIGADMDKHAGTKVHRISRQQLRDHGVTRLIPTLSEFMDVASVEIEDYNNRPHRGLEKIRDPQTGRMRHMSPNEAWEAARATGWEPILAPAELVCDLMRPQVVRRTLRGEINWDGNRYFLDELRHMHGEDVRIAYDVHDASRIWVRTLAGELIGEALIDGNADDYQPLNRIQKAREKLAQGQVKRGIEKIERSTGQRLELVPQPIAPSSNLLLEQQQTALEYAEQVVEHQAIQASAFTVPDNDMTRYDLWQELETRRQRGEALSEAEANWHAIYPNNPGFKAIQRMYDHFAAAEATA</sequence>
<dbReference type="Proteomes" id="UP000182025">
    <property type="component" value="Unassembled WGS sequence"/>
</dbReference>
<evidence type="ECO:0000259" key="2">
    <source>
        <dbReference type="PROSITE" id="PS51702"/>
    </source>
</evidence>
<dbReference type="InterPro" id="IPR009061">
    <property type="entry name" value="DNA-bd_dom_put_sf"/>
</dbReference>
<proteinExistence type="predicted"/>
<dbReference type="InterPro" id="IPR009004">
    <property type="entry name" value="Transposase_Mu_C"/>
</dbReference>
<accession>A0A1I5PBU2</accession>
<organism evidence="3 4">
    <name type="scientific">Ectopseudomonas toyotomiensis</name>
    <dbReference type="NCBI Taxonomy" id="554344"/>
    <lineage>
        <taxon>Bacteria</taxon>
        <taxon>Pseudomonadati</taxon>
        <taxon>Pseudomonadota</taxon>
        <taxon>Gammaproteobacteria</taxon>
        <taxon>Pseudomonadales</taxon>
        <taxon>Pseudomonadaceae</taxon>
        <taxon>Ectopseudomonas</taxon>
    </lineage>
</organism>
<evidence type="ECO:0000259" key="1">
    <source>
        <dbReference type="PROSITE" id="PS50994"/>
    </source>
</evidence>
<dbReference type="EMBL" id="FOXK01000002">
    <property type="protein sequence ID" value="SFP31598.1"/>
    <property type="molecule type" value="Genomic_DNA"/>
</dbReference>
<reference evidence="4" key="1">
    <citation type="submission" date="2016-10" db="EMBL/GenBank/DDBJ databases">
        <authorList>
            <person name="Varghese N."/>
            <person name="Submissions S."/>
        </authorList>
    </citation>
    <scope>NUCLEOTIDE SEQUENCE [LARGE SCALE GENOMIC DNA]</scope>
    <source>
        <strain evidence="4">JCM 15604</strain>
    </source>
</reference>
<dbReference type="OrthoDB" id="5676324at2"/>
<dbReference type="SUPFAM" id="SSF53098">
    <property type="entry name" value="Ribonuclease H-like"/>
    <property type="match status" value="1"/>
</dbReference>
<dbReference type="PROSITE" id="PS50994">
    <property type="entry name" value="INTEGRASE"/>
    <property type="match status" value="1"/>
</dbReference>
<dbReference type="GO" id="GO:0015074">
    <property type="term" value="P:DNA integration"/>
    <property type="evidence" value="ECO:0007669"/>
    <property type="project" value="InterPro"/>
</dbReference>
<dbReference type="Gene3D" id="3.30.420.10">
    <property type="entry name" value="Ribonuclease H-like superfamily/Ribonuclease H"/>
    <property type="match status" value="1"/>
</dbReference>
<dbReference type="InterPro" id="IPR036397">
    <property type="entry name" value="RNaseH_sf"/>
</dbReference>
<dbReference type="Gene3D" id="1.10.10.10">
    <property type="entry name" value="Winged helix-like DNA-binding domain superfamily/Winged helix DNA-binding domain"/>
    <property type="match status" value="1"/>
</dbReference>
<dbReference type="AlphaFoldDB" id="A0A1I5PBU2"/>
<dbReference type="GO" id="GO:0003677">
    <property type="term" value="F:DNA binding"/>
    <property type="evidence" value="ECO:0007669"/>
    <property type="project" value="InterPro"/>
</dbReference>
<evidence type="ECO:0000313" key="4">
    <source>
        <dbReference type="Proteomes" id="UP000182025"/>
    </source>
</evidence>
<dbReference type="InterPro" id="IPR015378">
    <property type="entry name" value="Transposase-like_Mu_C"/>
</dbReference>
<protein>
    <submittedName>
        <fullName evidence="3">Putative transposase</fullName>
    </submittedName>
</protein>
<name>A0A1I5PBU2_9GAMM</name>